<evidence type="ECO:0000313" key="2">
    <source>
        <dbReference type="EMBL" id="KAJ7743504.1"/>
    </source>
</evidence>
<organism evidence="2 3">
    <name type="scientific">Mycena maculata</name>
    <dbReference type="NCBI Taxonomy" id="230809"/>
    <lineage>
        <taxon>Eukaryota</taxon>
        <taxon>Fungi</taxon>
        <taxon>Dikarya</taxon>
        <taxon>Basidiomycota</taxon>
        <taxon>Agaricomycotina</taxon>
        <taxon>Agaricomycetes</taxon>
        <taxon>Agaricomycetidae</taxon>
        <taxon>Agaricales</taxon>
        <taxon>Marasmiineae</taxon>
        <taxon>Mycenaceae</taxon>
        <taxon>Mycena</taxon>
    </lineage>
</organism>
<keyword evidence="3" id="KW-1185">Reference proteome</keyword>
<feature type="compositionally biased region" description="Basic and acidic residues" evidence="1">
    <location>
        <begin position="58"/>
        <end position="67"/>
    </location>
</feature>
<reference evidence="2" key="1">
    <citation type="submission" date="2023-03" db="EMBL/GenBank/DDBJ databases">
        <title>Massive genome expansion in bonnet fungi (Mycena s.s.) driven by repeated elements and novel gene families across ecological guilds.</title>
        <authorList>
            <consortium name="Lawrence Berkeley National Laboratory"/>
            <person name="Harder C.B."/>
            <person name="Miyauchi S."/>
            <person name="Viragh M."/>
            <person name="Kuo A."/>
            <person name="Thoen E."/>
            <person name="Andreopoulos B."/>
            <person name="Lu D."/>
            <person name="Skrede I."/>
            <person name="Drula E."/>
            <person name="Henrissat B."/>
            <person name="Morin E."/>
            <person name="Kohler A."/>
            <person name="Barry K."/>
            <person name="LaButti K."/>
            <person name="Morin E."/>
            <person name="Salamov A."/>
            <person name="Lipzen A."/>
            <person name="Mereny Z."/>
            <person name="Hegedus B."/>
            <person name="Baldrian P."/>
            <person name="Stursova M."/>
            <person name="Weitz H."/>
            <person name="Taylor A."/>
            <person name="Grigoriev I.V."/>
            <person name="Nagy L.G."/>
            <person name="Martin F."/>
            <person name="Kauserud H."/>
        </authorList>
    </citation>
    <scope>NUCLEOTIDE SEQUENCE</scope>
    <source>
        <strain evidence="2">CBHHK188m</strain>
    </source>
</reference>
<dbReference type="EMBL" id="JARJLG010000112">
    <property type="protein sequence ID" value="KAJ7743504.1"/>
    <property type="molecule type" value="Genomic_DNA"/>
</dbReference>
<name>A0AAD7IKC1_9AGAR</name>
<feature type="compositionally biased region" description="Polar residues" evidence="1">
    <location>
        <begin position="37"/>
        <end position="56"/>
    </location>
</feature>
<evidence type="ECO:0000256" key="1">
    <source>
        <dbReference type="SAM" id="MobiDB-lite"/>
    </source>
</evidence>
<protein>
    <submittedName>
        <fullName evidence="2">Uncharacterized protein</fullName>
    </submittedName>
</protein>
<comment type="caution">
    <text evidence="2">The sequence shown here is derived from an EMBL/GenBank/DDBJ whole genome shotgun (WGS) entry which is preliminary data.</text>
</comment>
<dbReference type="AlphaFoldDB" id="A0AAD7IKC1"/>
<gene>
    <name evidence="2" type="ORF">DFH07DRAFT_777417</name>
</gene>
<feature type="region of interest" description="Disordered" evidence="1">
    <location>
        <begin position="1"/>
        <end position="69"/>
    </location>
</feature>
<accession>A0AAD7IKC1</accession>
<dbReference type="Proteomes" id="UP001215280">
    <property type="component" value="Unassembled WGS sequence"/>
</dbReference>
<evidence type="ECO:0000313" key="3">
    <source>
        <dbReference type="Proteomes" id="UP001215280"/>
    </source>
</evidence>
<sequence>MSPRKQKSKKRGNSLRCRGELRPIFFLDQETNEEDASPSQQSTPDLMPSADSTIHGTTGREKVTRPDTDEDITELPSVLHIPIIIPDSLGTGNNIPVPPHLLYPSTPLTEIPNTGDPEACDPEDTPAPEGIIMLVLEEMLTAFKDQTEQHGQPECYNKHKTFWIPQPDPWFTLEEYKYTPTLLSPESLYRPQVFVWLPNTLLPRDFKIQCLYCNKEMGPSGWNSNAVARRVVSLES</sequence>
<feature type="compositionally biased region" description="Basic residues" evidence="1">
    <location>
        <begin position="1"/>
        <end position="13"/>
    </location>
</feature>
<proteinExistence type="predicted"/>